<evidence type="ECO:0008006" key="3">
    <source>
        <dbReference type="Google" id="ProtNLM"/>
    </source>
</evidence>
<evidence type="ECO:0000313" key="2">
    <source>
        <dbReference type="Proteomes" id="UP000577362"/>
    </source>
</evidence>
<dbReference type="Proteomes" id="UP000577362">
    <property type="component" value="Unassembled WGS sequence"/>
</dbReference>
<reference evidence="1 2" key="1">
    <citation type="submission" date="2020-08" db="EMBL/GenBank/DDBJ databases">
        <title>Genomic Encyclopedia of Type Strains, Phase IV (KMG-IV): sequencing the most valuable type-strain genomes for metagenomic binning, comparative biology and taxonomic classification.</title>
        <authorList>
            <person name="Goeker M."/>
        </authorList>
    </citation>
    <scope>NUCLEOTIDE SEQUENCE [LARGE SCALE GENOMIC DNA]</scope>
    <source>
        <strain evidence="1 2">DSM 103737</strain>
    </source>
</reference>
<dbReference type="AlphaFoldDB" id="A0A840BTM4"/>
<dbReference type="EMBL" id="JACIEN010000001">
    <property type="protein sequence ID" value="MBB4016204.1"/>
    <property type="molecule type" value="Genomic_DNA"/>
</dbReference>
<gene>
    <name evidence="1" type="ORF">GGR16_001210</name>
</gene>
<sequence length="130" mass="13758">MGRRRHGTRTRRWIALVAAYLFVLQSLLTGLAVEAHAVPGPDGDVAFMLCAPGAMDMQQDEGAPATDGRFNCCIAGCSLAGSAVPPAANAFTPVAYRIEDRIAFANHRDEPRGFLAWHSPACPRGPPAAA</sequence>
<proteinExistence type="predicted"/>
<evidence type="ECO:0000313" key="1">
    <source>
        <dbReference type="EMBL" id="MBB4016204.1"/>
    </source>
</evidence>
<dbReference type="RefSeq" id="WP_183315983.1">
    <property type="nucleotide sequence ID" value="NZ_JACIEN010000001.1"/>
</dbReference>
<protein>
    <recommendedName>
        <fullName evidence="3">DUF2946 domain-containing protein</fullName>
    </recommendedName>
</protein>
<organism evidence="1 2">
    <name type="scientific">Chelatococcus caeni</name>
    <dbReference type="NCBI Taxonomy" id="1348468"/>
    <lineage>
        <taxon>Bacteria</taxon>
        <taxon>Pseudomonadati</taxon>
        <taxon>Pseudomonadota</taxon>
        <taxon>Alphaproteobacteria</taxon>
        <taxon>Hyphomicrobiales</taxon>
        <taxon>Chelatococcaceae</taxon>
        <taxon>Chelatococcus</taxon>
    </lineage>
</organism>
<keyword evidence="2" id="KW-1185">Reference proteome</keyword>
<name>A0A840BTM4_9HYPH</name>
<comment type="caution">
    <text evidence="1">The sequence shown here is derived from an EMBL/GenBank/DDBJ whole genome shotgun (WGS) entry which is preliminary data.</text>
</comment>
<accession>A0A840BTM4</accession>